<dbReference type="EMBL" id="SRMA01027140">
    <property type="protein sequence ID" value="TRY59201.1"/>
    <property type="molecule type" value="Genomic_DNA"/>
</dbReference>
<gene>
    <name evidence="1" type="ORF">DNTS_018817</name>
</gene>
<comment type="caution">
    <text evidence="1">The sequence shown here is derived from an EMBL/GenBank/DDBJ whole genome shotgun (WGS) entry which is preliminary data.</text>
</comment>
<sequence>MDGAYESATSRDFKTPAAVQGPKGVRFSLHTTNFKLQDNHRGATETTYSSTFKSLPTSRAQILRPRTSVRTSFNGKLPEPTYRTTYTPHEVSPVLRVKESAQTANSQGSTKEPKWTMSVLGVSTIFCNMRHSIFLKASCDFCHNVVECYHHGQKVGGVLVELRDDDGLYDISFGLTVALPPPKLTLLTLAYRSPFLQHTSVNRTVDHCCIVEVLRLSQYAKLIMSITDNGVGLSLNQEKKNLFSSATQEAYQRRRPMPCPPLESIEKQHVQFSSVLLGDREKIVDTQTSYSSSFKSHGYDKKCLLPTVKKNPPINLREMSMDQWMTSSKEEFRPHKPEAPVLLERRHRNASNILKVEIPKDRQEKVSTTNQHFFPELTRPEFPVHVDGPSIRTNSRVYFGKPGAFYRTTAQDHFPVKEGVCAKPTSHPPSRMLQEQEPEPMLTSTQKDFVFQNGGRHKLNQSELQRVRDSHIRFQEAKPDYSTTHGEMFVPKPYLKLPKIHSFVRNISHMPLF</sequence>
<reference evidence="1 2" key="1">
    <citation type="journal article" date="2019" name="Sci. Data">
        <title>Hybrid genome assembly and annotation of Danionella translucida.</title>
        <authorList>
            <person name="Kadobianskyi M."/>
            <person name="Schulze L."/>
            <person name="Schuelke M."/>
            <person name="Judkewitz B."/>
        </authorList>
    </citation>
    <scope>NUCLEOTIDE SEQUENCE [LARGE SCALE GENOMIC DNA]</scope>
    <source>
        <strain evidence="1 2">Bolton</strain>
    </source>
</reference>
<organism evidence="1 2">
    <name type="scientific">Danionella cerebrum</name>
    <dbReference type="NCBI Taxonomy" id="2873325"/>
    <lineage>
        <taxon>Eukaryota</taxon>
        <taxon>Metazoa</taxon>
        <taxon>Chordata</taxon>
        <taxon>Craniata</taxon>
        <taxon>Vertebrata</taxon>
        <taxon>Euteleostomi</taxon>
        <taxon>Actinopterygii</taxon>
        <taxon>Neopterygii</taxon>
        <taxon>Teleostei</taxon>
        <taxon>Ostariophysi</taxon>
        <taxon>Cypriniformes</taxon>
        <taxon>Danionidae</taxon>
        <taxon>Danioninae</taxon>
        <taxon>Danionella</taxon>
    </lineage>
</organism>
<dbReference type="PANTHER" id="PTHR34828:SF1">
    <property type="entry name" value="TESTIS-EXPRESSED PROTEIN 45"/>
    <property type="match status" value="1"/>
</dbReference>
<evidence type="ECO:0000313" key="1">
    <source>
        <dbReference type="EMBL" id="TRY59201.1"/>
    </source>
</evidence>
<proteinExistence type="predicted"/>
<dbReference type="Proteomes" id="UP000316079">
    <property type="component" value="Unassembled WGS sequence"/>
</dbReference>
<dbReference type="AlphaFoldDB" id="A0A553N1A2"/>
<dbReference type="PANTHER" id="PTHR34828">
    <property type="entry name" value="TESTIS-EXPRESSED PROTEIN 45"/>
    <property type="match status" value="1"/>
</dbReference>
<protein>
    <submittedName>
        <fullName evidence="1">Uncharacterized protein</fullName>
    </submittedName>
</protein>
<dbReference type="OrthoDB" id="6151791at2759"/>
<dbReference type="InterPro" id="IPR028001">
    <property type="entry name" value="SAXO5"/>
</dbReference>
<keyword evidence="2" id="KW-1185">Reference proteome</keyword>
<name>A0A553N1A2_9TELE</name>
<accession>A0A553N1A2</accession>
<evidence type="ECO:0000313" key="2">
    <source>
        <dbReference type="Proteomes" id="UP000316079"/>
    </source>
</evidence>